<protein>
    <submittedName>
        <fullName evidence="1">RNA-binding protein associated with RNAse of E/G family</fullName>
    </submittedName>
</protein>
<dbReference type="Proteomes" id="UP000773462">
    <property type="component" value="Unassembled WGS sequence"/>
</dbReference>
<gene>
    <name evidence="1" type="ORF">J2Z70_004113</name>
</gene>
<proteinExistence type="predicted"/>
<dbReference type="EMBL" id="JAGGLV010000014">
    <property type="protein sequence ID" value="MBP2113952.1"/>
    <property type="molecule type" value="Genomic_DNA"/>
</dbReference>
<reference evidence="1 2" key="1">
    <citation type="submission" date="2021-03" db="EMBL/GenBank/DDBJ databases">
        <title>Genomic Encyclopedia of Type Strains, Phase IV (KMG-IV): sequencing the most valuable type-strain genomes for metagenomic binning, comparative biology and taxonomic classification.</title>
        <authorList>
            <person name="Goeker M."/>
        </authorList>
    </citation>
    <scope>NUCLEOTIDE SEQUENCE [LARGE SCALE GENOMIC DNA]</scope>
    <source>
        <strain evidence="1 2">DSM 101953</strain>
    </source>
</reference>
<evidence type="ECO:0000313" key="1">
    <source>
        <dbReference type="EMBL" id="MBP2113952.1"/>
    </source>
</evidence>
<organism evidence="1 2">
    <name type="scientific">Paenibacillus silagei</name>
    <dbReference type="NCBI Taxonomy" id="1670801"/>
    <lineage>
        <taxon>Bacteria</taxon>
        <taxon>Bacillati</taxon>
        <taxon>Bacillota</taxon>
        <taxon>Bacilli</taxon>
        <taxon>Bacillales</taxon>
        <taxon>Paenibacillaceae</taxon>
        <taxon>Paenibacillus</taxon>
    </lineage>
</organism>
<name>A0ABS4NXE6_9BACL</name>
<accession>A0ABS4NXE6</accession>
<evidence type="ECO:0000313" key="2">
    <source>
        <dbReference type="Proteomes" id="UP000773462"/>
    </source>
</evidence>
<keyword evidence="2" id="KW-1185">Reference proteome</keyword>
<comment type="caution">
    <text evidence="1">The sequence shown here is derived from an EMBL/GenBank/DDBJ whole genome shotgun (WGS) entry which is preliminary data.</text>
</comment>
<sequence length="136" mass="14860">MNIKHMNIKRVMIVGTMIVAMSFGGTAWGKPALHTLPVAKWSTSDVADTDELLDALNLNPTSDEELYDALYDGKSLRNIAEENGGNVTQVINLQVKQLTQQLEARLASGSITPQQFNAQKAELREIVAQSVETSFG</sequence>